<feature type="compositionally biased region" description="Polar residues" evidence="1">
    <location>
        <begin position="56"/>
        <end position="73"/>
    </location>
</feature>
<feature type="region of interest" description="Disordered" evidence="1">
    <location>
        <begin position="1"/>
        <end position="73"/>
    </location>
</feature>
<accession>A0AAE1K5K9</accession>
<dbReference type="EMBL" id="JAWQEG010003742">
    <property type="protein sequence ID" value="KAK3864684.1"/>
    <property type="molecule type" value="Genomic_DNA"/>
</dbReference>
<evidence type="ECO:0000313" key="2">
    <source>
        <dbReference type="EMBL" id="KAK3864684.1"/>
    </source>
</evidence>
<gene>
    <name evidence="2" type="ORF">Pcinc_029652</name>
</gene>
<evidence type="ECO:0000313" key="3">
    <source>
        <dbReference type="Proteomes" id="UP001286313"/>
    </source>
</evidence>
<comment type="caution">
    <text evidence="2">The sequence shown here is derived from an EMBL/GenBank/DDBJ whole genome shotgun (WGS) entry which is preliminary data.</text>
</comment>
<protein>
    <submittedName>
        <fullName evidence="2">Uncharacterized protein</fullName>
    </submittedName>
</protein>
<proteinExistence type="predicted"/>
<organism evidence="2 3">
    <name type="scientific">Petrolisthes cinctipes</name>
    <name type="common">Flat porcelain crab</name>
    <dbReference type="NCBI Taxonomy" id="88211"/>
    <lineage>
        <taxon>Eukaryota</taxon>
        <taxon>Metazoa</taxon>
        <taxon>Ecdysozoa</taxon>
        <taxon>Arthropoda</taxon>
        <taxon>Crustacea</taxon>
        <taxon>Multicrustacea</taxon>
        <taxon>Malacostraca</taxon>
        <taxon>Eumalacostraca</taxon>
        <taxon>Eucarida</taxon>
        <taxon>Decapoda</taxon>
        <taxon>Pleocyemata</taxon>
        <taxon>Anomura</taxon>
        <taxon>Galatheoidea</taxon>
        <taxon>Porcellanidae</taxon>
        <taxon>Petrolisthes</taxon>
    </lineage>
</organism>
<reference evidence="2" key="1">
    <citation type="submission" date="2023-10" db="EMBL/GenBank/DDBJ databases">
        <title>Genome assemblies of two species of porcelain crab, Petrolisthes cinctipes and Petrolisthes manimaculis (Anomura: Porcellanidae).</title>
        <authorList>
            <person name="Angst P."/>
        </authorList>
    </citation>
    <scope>NUCLEOTIDE SEQUENCE</scope>
    <source>
        <strain evidence="2">PB745_01</strain>
        <tissue evidence="2">Gill</tissue>
    </source>
</reference>
<feature type="non-terminal residue" evidence="2">
    <location>
        <position position="73"/>
    </location>
</feature>
<evidence type="ECO:0000256" key="1">
    <source>
        <dbReference type="SAM" id="MobiDB-lite"/>
    </source>
</evidence>
<keyword evidence="3" id="KW-1185">Reference proteome</keyword>
<feature type="compositionally biased region" description="Basic residues" evidence="1">
    <location>
        <begin position="40"/>
        <end position="54"/>
    </location>
</feature>
<dbReference type="AlphaFoldDB" id="A0AAE1K5K9"/>
<dbReference type="Proteomes" id="UP001286313">
    <property type="component" value="Unassembled WGS sequence"/>
</dbReference>
<sequence>NPVAGRGAPSATPTEAQTSAVQRAPPPRDGGGPICILRNMHPKLNRRRGGRGHHNTPPQHTQRTNQKTTGVET</sequence>
<feature type="compositionally biased region" description="Polar residues" evidence="1">
    <location>
        <begin position="11"/>
        <end position="21"/>
    </location>
</feature>
<name>A0AAE1K5K9_PETCI</name>